<dbReference type="OrthoDB" id="4772908at2759"/>
<accession>A0A1S7UJU1</accession>
<protein>
    <submittedName>
        <fullName evidence="1">Uncharacterized protein</fullName>
    </submittedName>
</protein>
<reference evidence="1" key="1">
    <citation type="submission" date="2016-03" db="EMBL/GenBank/DDBJ databases">
        <title>Draft genome sequence of Rosellinia necatrix.</title>
        <authorList>
            <person name="Kanematsu S."/>
        </authorList>
    </citation>
    <scope>NUCLEOTIDE SEQUENCE [LARGE SCALE GENOMIC DNA]</scope>
    <source>
        <strain evidence="1">W97</strain>
    </source>
</reference>
<name>A0A1S7UJU1_ROSNE</name>
<evidence type="ECO:0000313" key="2">
    <source>
        <dbReference type="Proteomes" id="UP000054516"/>
    </source>
</evidence>
<proteinExistence type="predicted"/>
<gene>
    <name evidence="1" type="ORF">SAMD00023353_0100940</name>
</gene>
<dbReference type="AlphaFoldDB" id="A0A1S7UJU1"/>
<organism evidence="1">
    <name type="scientific">Rosellinia necatrix</name>
    <name type="common">White root-rot fungus</name>
    <dbReference type="NCBI Taxonomy" id="77044"/>
    <lineage>
        <taxon>Eukaryota</taxon>
        <taxon>Fungi</taxon>
        <taxon>Dikarya</taxon>
        <taxon>Ascomycota</taxon>
        <taxon>Pezizomycotina</taxon>
        <taxon>Sordariomycetes</taxon>
        <taxon>Xylariomycetidae</taxon>
        <taxon>Xylariales</taxon>
        <taxon>Xylariaceae</taxon>
        <taxon>Rosellinia</taxon>
    </lineage>
</organism>
<keyword evidence="2" id="KW-1185">Reference proteome</keyword>
<evidence type="ECO:0000313" key="1">
    <source>
        <dbReference type="EMBL" id="GAP82551.1"/>
    </source>
</evidence>
<dbReference type="Proteomes" id="UP000054516">
    <property type="component" value="Unassembled WGS sequence"/>
</dbReference>
<sequence>MSDILSLPLGPRKIVWEFVRRSEFWLRVPGNERRSFWEMDNPDQPLYLFTAFDVVQFTKAHSLAAIATNDDELLRVFKEKLRADWGADQATPYEEARIARVLGDYLLWIDRIFFFGLLTRPTKREGELVAERPIVALQPESGLVDADGKSLNGRFVIGTGKLLVSTRRKSGKLQLFPKALAIVVHELVHAYLHILVRDDEAARYFRDIDQDSGHGIQFQTLLQFILLKLFEWVPTMKYLRGLAILTRVDLRAALARPPISEDVARSLIYPEEAWRGSV</sequence>
<dbReference type="EMBL" id="DF977446">
    <property type="protein sequence ID" value="GAP82551.1"/>
    <property type="molecule type" value="Genomic_DNA"/>
</dbReference>